<reference evidence="2" key="1">
    <citation type="journal article" date="2024" name="Proc. Natl. Acad. Sci. U.S.A.">
        <title>Extraordinary preservation of gene collinearity over three hundred million years revealed in homosporous lycophytes.</title>
        <authorList>
            <person name="Li C."/>
            <person name="Wickell D."/>
            <person name="Kuo L.Y."/>
            <person name="Chen X."/>
            <person name="Nie B."/>
            <person name="Liao X."/>
            <person name="Peng D."/>
            <person name="Ji J."/>
            <person name="Jenkins J."/>
            <person name="Williams M."/>
            <person name="Shu S."/>
            <person name="Plott C."/>
            <person name="Barry K."/>
            <person name="Rajasekar S."/>
            <person name="Grimwood J."/>
            <person name="Han X."/>
            <person name="Sun S."/>
            <person name="Hou Z."/>
            <person name="He W."/>
            <person name="Dai G."/>
            <person name="Sun C."/>
            <person name="Schmutz J."/>
            <person name="Leebens-Mack J.H."/>
            <person name="Li F.W."/>
            <person name="Wang L."/>
        </authorList>
    </citation>
    <scope>NUCLEOTIDE SEQUENCE [LARGE SCALE GENOMIC DNA]</scope>
    <source>
        <strain evidence="2">cv. PW_Plant_1</strain>
    </source>
</reference>
<comment type="caution">
    <text evidence="1">The sequence shown here is derived from an EMBL/GenBank/DDBJ whole genome shotgun (WGS) entry which is preliminary data.</text>
</comment>
<keyword evidence="2" id="KW-1185">Reference proteome</keyword>
<evidence type="ECO:0000313" key="1">
    <source>
        <dbReference type="EMBL" id="KAJ7514039.1"/>
    </source>
</evidence>
<proteinExistence type="predicted"/>
<accession>A0ACC2A8Z2</accession>
<evidence type="ECO:0000313" key="2">
    <source>
        <dbReference type="Proteomes" id="UP001162992"/>
    </source>
</evidence>
<name>A0ACC2A8Z2_DIPCM</name>
<protein>
    <submittedName>
        <fullName evidence="1">Uncharacterized protein</fullName>
    </submittedName>
</protein>
<organism evidence="1 2">
    <name type="scientific">Diphasiastrum complanatum</name>
    <name type="common">Issler's clubmoss</name>
    <name type="synonym">Lycopodium complanatum</name>
    <dbReference type="NCBI Taxonomy" id="34168"/>
    <lineage>
        <taxon>Eukaryota</taxon>
        <taxon>Viridiplantae</taxon>
        <taxon>Streptophyta</taxon>
        <taxon>Embryophyta</taxon>
        <taxon>Tracheophyta</taxon>
        <taxon>Lycopodiopsida</taxon>
        <taxon>Lycopodiales</taxon>
        <taxon>Lycopodiaceae</taxon>
        <taxon>Lycopodioideae</taxon>
        <taxon>Diphasiastrum</taxon>
    </lineage>
</organism>
<gene>
    <name evidence="1" type="ORF">O6H91_23G023900</name>
</gene>
<sequence>MLSVTVAVRSTNGLVLPCGLPSLKIDDEAIPLPTVSTCLSPLFYRSPKTLMMYDQVPKGQSTPPFKDTQCGKTSSPKSSRIINSGATFSTSIAPLKLESPAGQYLVSMLQSNPHLFYSAVDHELEQLAAEENVALQELPKVSGHLLTLYRKIADVKARERCMVLKELMYALVVQKFVETGIALTPSLSNKDVLANIGSPPDEKQLEMIHSSEALEMIKDHLYSVIEGKEGISLKHDGGTMVKISRFRVGQLYASSIVYGYFIRRVDQRFQLERRMKHLASGLNQRHEVDDPIQKSRYGGDGEARGSNEIFVSSGLNRFKGTSGLQSDGELNAKLRKLKAYVSSFDPQTLDQYATLRYRETLDVIEKQAEALFGRPDLEVELDPFGQKANIHLTSLQLKLLVLEAVAFGSFLWDVESIVESQCTLHPVSQ</sequence>
<dbReference type="Proteomes" id="UP001162992">
    <property type="component" value="Chromosome 23"/>
</dbReference>
<dbReference type="EMBL" id="CM055114">
    <property type="protein sequence ID" value="KAJ7514039.1"/>
    <property type="molecule type" value="Genomic_DNA"/>
</dbReference>